<name>A0A846N0Q4_9PROT</name>
<reference evidence="2 3" key="1">
    <citation type="submission" date="2020-03" db="EMBL/GenBank/DDBJ databases">
        <title>Genomic Encyclopedia of Type Strains, Phase IV (KMG-IV): sequencing the most valuable type-strain genomes for metagenomic binning, comparative biology and taxonomic classification.</title>
        <authorList>
            <person name="Goeker M."/>
        </authorList>
    </citation>
    <scope>NUCLEOTIDE SEQUENCE [LARGE SCALE GENOMIC DNA]</scope>
    <source>
        <strain evidence="2 3">DSM 19867</strain>
    </source>
</reference>
<dbReference type="RefSeq" id="WP_167083380.1">
    <property type="nucleotide sequence ID" value="NZ_BAAADC010000001.1"/>
</dbReference>
<feature type="transmembrane region" description="Helical" evidence="1">
    <location>
        <begin position="165"/>
        <end position="184"/>
    </location>
</feature>
<evidence type="ECO:0000256" key="1">
    <source>
        <dbReference type="SAM" id="Phobius"/>
    </source>
</evidence>
<protein>
    <submittedName>
        <fullName evidence="2">Magnesium-transporting ATPase (P-type)</fullName>
    </submittedName>
</protein>
<dbReference type="Proteomes" id="UP000570514">
    <property type="component" value="Unassembled WGS sequence"/>
</dbReference>
<evidence type="ECO:0000313" key="3">
    <source>
        <dbReference type="Proteomes" id="UP000570514"/>
    </source>
</evidence>
<organism evidence="2 3">
    <name type="scientific">Rhizomicrobium palustre</name>
    <dbReference type="NCBI Taxonomy" id="189966"/>
    <lineage>
        <taxon>Bacteria</taxon>
        <taxon>Pseudomonadati</taxon>
        <taxon>Pseudomonadota</taxon>
        <taxon>Alphaproteobacteria</taxon>
        <taxon>Micropepsales</taxon>
        <taxon>Micropepsaceae</taxon>
        <taxon>Rhizomicrobium</taxon>
    </lineage>
</organism>
<keyword evidence="1" id="KW-1133">Transmembrane helix</keyword>
<comment type="caution">
    <text evidence="2">The sequence shown here is derived from an EMBL/GenBank/DDBJ whole genome shotgun (WGS) entry which is preliminary data.</text>
</comment>
<evidence type="ECO:0000313" key="2">
    <source>
        <dbReference type="EMBL" id="NIK89276.1"/>
    </source>
</evidence>
<keyword evidence="1" id="KW-0472">Membrane</keyword>
<dbReference type="EMBL" id="JAASRM010000001">
    <property type="protein sequence ID" value="NIK89276.1"/>
    <property type="molecule type" value="Genomic_DNA"/>
</dbReference>
<feature type="transmembrane region" description="Helical" evidence="1">
    <location>
        <begin position="139"/>
        <end position="158"/>
    </location>
</feature>
<keyword evidence="3" id="KW-1185">Reference proteome</keyword>
<dbReference type="AlphaFoldDB" id="A0A846N0Q4"/>
<keyword evidence="1" id="KW-0812">Transmembrane</keyword>
<proteinExistence type="predicted"/>
<sequence>MDTFNFLSVLFSVIVGLALTDVLQGFRKLIHARQRVIIFWPMLIWGAVMILILVQTWWGMFAMRNFAHWTFAMYGAVIGQITLMYLAAGVTMPEVPEEGPAHMEAAYFANKDWFFGLLAATVLATFLKDFILVGHVIGGANFVFLFTYLVFAVIAVAVKSRWYHLALAPVAAAGVLANAALMSYRL</sequence>
<feature type="transmembrane region" description="Helical" evidence="1">
    <location>
        <begin position="71"/>
        <end position="92"/>
    </location>
</feature>
<accession>A0A846N0Q4</accession>
<feature type="transmembrane region" description="Helical" evidence="1">
    <location>
        <begin position="113"/>
        <end position="133"/>
    </location>
</feature>
<feature type="transmembrane region" description="Helical" evidence="1">
    <location>
        <begin position="6"/>
        <end position="26"/>
    </location>
</feature>
<gene>
    <name evidence="2" type="ORF">FHS83_002594</name>
</gene>
<feature type="transmembrane region" description="Helical" evidence="1">
    <location>
        <begin position="38"/>
        <end position="59"/>
    </location>
</feature>